<evidence type="ECO:0000256" key="7">
    <source>
        <dbReference type="ARBA" id="ARBA00023049"/>
    </source>
</evidence>
<keyword evidence="6" id="KW-0862">Zinc</keyword>
<reference evidence="11 12" key="1">
    <citation type="submission" date="2017-02" db="EMBL/GenBank/DDBJ databases">
        <authorList>
            <person name="Peterson S.W."/>
        </authorList>
    </citation>
    <scope>NUCLEOTIDE SEQUENCE [LARGE SCALE GENOMIC DNA]</scope>
    <source>
        <strain evidence="11 12">CECT 9027</strain>
    </source>
</reference>
<dbReference type="Proteomes" id="UP000189475">
    <property type="component" value="Unassembled WGS sequence"/>
</dbReference>
<evidence type="ECO:0000313" key="12">
    <source>
        <dbReference type="Proteomes" id="UP000189475"/>
    </source>
</evidence>
<keyword evidence="12" id="KW-1185">Reference proteome</keyword>
<dbReference type="Gene3D" id="3.10.450.350">
    <property type="match status" value="2"/>
</dbReference>
<dbReference type="Pfam" id="PF19425">
    <property type="entry name" value="Csd3_N2"/>
    <property type="match status" value="1"/>
</dbReference>
<dbReference type="InterPro" id="IPR045834">
    <property type="entry name" value="Csd3_N2"/>
</dbReference>
<dbReference type="EMBL" id="FUFT01000005">
    <property type="protein sequence ID" value="SJL84419.1"/>
    <property type="molecule type" value="Genomic_DNA"/>
</dbReference>
<dbReference type="FunFam" id="2.70.70.10:FF:000002">
    <property type="entry name" value="Murein DD-endopeptidase MepM"/>
    <property type="match status" value="1"/>
</dbReference>
<dbReference type="OrthoDB" id="9805070at2"/>
<dbReference type="EC" id="3.4.24.-" evidence="11"/>
<dbReference type="GO" id="GO:0006508">
    <property type="term" value="P:proteolysis"/>
    <property type="evidence" value="ECO:0007669"/>
    <property type="project" value="UniProtKB-KW"/>
</dbReference>
<dbReference type="PANTHER" id="PTHR21666:SF292">
    <property type="entry name" value="MUREIN DD-ENDOPEPTIDASE MEPM"/>
    <property type="match status" value="1"/>
</dbReference>
<comment type="subcellular location">
    <subcellularLocation>
        <location evidence="2">Cell envelope</location>
    </subcellularLocation>
</comment>
<dbReference type="PANTHER" id="PTHR21666">
    <property type="entry name" value="PEPTIDASE-RELATED"/>
    <property type="match status" value="1"/>
</dbReference>
<evidence type="ECO:0000256" key="2">
    <source>
        <dbReference type="ARBA" id="ARBA00004196"/>
    </source>
</evidence>
<dbReference type="RefSeq" id="WP_077314785.1">
    <property type="nucleotide sequence ID" value="NZ_AP024888.1"/>
</dbReference>
<protein>
    <submittedName>
        <fullName evidence="11">Murein DD-endopeptidase MepM</fullName>
        <ecNumber evidence="11">3.4.24.-</ecNumber>
    </submittedName>
</protein>
<dbReference type="CDD" id="cd12797">
    <property type="entry name" value="M23_peptidase"/>
    <property type="match status" value="1"/>
</dbReference>
<gene>
    <name evidence="11" type="primary">mepM_2</name>
    <name evidence="11" type="ORF">VPAL9027_02403</name>
</gene>
<feature type="domain" description="Csd3-like second N-terminal" evidence="10">
    <location>
        <begin position="138"/>
        <end position="260"/>
    </location>
</feature>
<evidence type="ECO:0000256" key="1">
    <source>
        <dbReference type="ARBA" id="ARBA00001947"/>
    </source>
</evidence>
<dbReference type="InterPro" id="IPR011055">
    <property type="entry name" value="Dup_hybrid_motif"/>
</dbReference>
<comment type="pathway">
    <text evidence="8">Cell wall degradation; peptidoglycan degradation.</text>
</comment>
<evidence type="ECO:0000256" key="8">
    <source>
        <dbReference type="ARBA" id="ARBA00060568"/>
    </source>
</evidence>
<dbReference type="GO" id="GO:0046872">
    <property type="term" value="F:metal ion binding"/>
    <property type="evidence" value="ECO:0007669"/>
    <property type="project" value="UniProtKB-KW"/>
</dbReference>
<organism evidence="11 12">
    <name type="scientific">Vibrio palustris</name>
    <dbReference type="NCBI Taxonomy" id="1918946"/>
    <lineage>
        <taxon>Bacteria</taxon>
        <taxon>Pseudomonadati</taxon>
        <taxon>Pseudomonadota</taxon>
        <taxon>Gammaproteobacteria</taxon>
        <taxon>Vibrionales</taxon>
        <taxon>Vibrionaceae</taxon>
        <taxon>Vibrio</taxon>
    </lineage>
</organism>
<comment type="cofactor">
    <cofactor evidence="1">
        <name>Zn(2+)</name>
        <dbReference type="ChEBI" id="CHEBI:29105"/>
    </cofactor>
</comment>
<evidence type="ECO:0000313" key="11">
    <source>
        <dbReference type="EMBL" id="SJL84419.1"/>
    </source>
</evidence>
<proteinExistence type="predicted"/>
<dbReference type="GO" id="GO:0030313">
    <property type="term" value="C:cell envelope"/>
    <property type="evidence" value="ECO:0007669"/>
    <property type="project" value="UniProtKB-SubCell"/>
</dbReference>
<evidence type="ECO:0000259" key="9">
    <source>
        <dbReference type="Pfam" id="PF01551"/>
    </source>
</evidence>
<keyword evidence="7" id="KW-0482">Metalloprotease</keyword>
<name>A0A1R4B675_9VIBR</name>
<evidence type="ECO:0000256" key="3">
    <source>
        <dbReference type="ARBA" id="ARBA00022670"/>
    </source>
</evidence>
<dbReference type="SUPFAM" id="SSF51261">
    <property type="entry name" value="Duplicated hybrid motif"/>
    <property type="match status" value="1"/>
</dbReference>
<sequence length="416" mass="47557">MTLLSSAFHDNGLHKQIKVTIPENQVVGSILDKQLEQQKQKQTQNIPDYEYTIKSGDNLSLIFSRLHFPYKDLMKVMETDLNYLKLDTLQPGNTLRFWQTDDGKHLKKMELVFDIANSSSYTLNSDGGYDYHEVNLPGTWKNSTVIGEIHGSFSQSAHRAGLHIADIEQIVQLLKDKINFGRDLRAGDRFEVVQANQYVKGQLTGVREIKAIKIFNRKRVIAAYLNKDGQYYDRHGESLQKAFRRYPTKRRYRISSPYNPHRRHPITGRIMPHYGTDFATPVGTPVLTTGDGVVTLIRDHPYAGLYVVVRHDSTYTTRYLHLSKIYVHRGQHVKRGQKIALSGSTGRVTGPHLHYELIIKGHPVNAMKAKIPMARSVSKKDRQQFIHQRDRMDKLLAEKEASLTHKSDADDAGQDS</sequence>
<evidence type="ECO:0000259" key="10">
    <source>
        <dbReference type="Pfam" id="PF19425"/>
    </source>
</evidence>
<feature type="domain" description="M23ase beta-sheet core" evidence="9">
    <location>
        <begin position="272"/>
        <end position="365"/>
    </location>
</feature>
<dbReference type="STRING" id="1918946.VPAL9027_02403"/>
<dbReference type="GO" id="GO:0004222">
    <property type="term" value="F:metalloendopeptidase activity"/>
    <property type="evidence" value="ECO:0007669"/>
    <property type="project" value="TreeGrafter"/>
</dbReference>
<keyword evidence="4" id="KW-0479">Metal-binding</keyword>
<evidence type="ECO:0000256" key="6">
    <source>
        <dbReference type="ARBA" id="ARBA00022833"/>
    </source>
</evidence>
<dbReference type="AlphaFoldDB" id="A0A1R4B675"/>
<evidence type="ECO:0000256" key="5">
    <source>
        <dbReference type="ARBA" id="ARBA00022801"/>
    </source>
</evidence>
<dbReference type="InterPro" id="IPR016047">
    <property type="entry name" value="M23ase_b-sheet_dom"/>
</dbReference>
<keyword evidence="3" id="KW-0645">Protease</keyword>
<accession>A0A1R4B675</accession>
<keyword evidence="5 11" id="KW-0378">Hydrolase</keyword>
<dbReference type="InterPro" id="IPR050570">
    <property type="entry name" value="Cell_wall_metabolism_enzyme"/>
</dbReference>
<evidence type="ECO:0000256" key="4">
    <source>
        <dbReference type="ARBA" id="ARBA00022723"/>
    </source>
</evidence>
<dbReference type="Gene3D" id="2.70.70.10">
    <property type="entry name" value="Glucose Permease (Domain IIA)"/>
    <property type="match status" value="1"/>
</dbReference>
<dbReference type="Pfam" id="PF01551">
    <property type="entry name" value="Peptidase_M23"/>
    <property type="match status" value="1"/>
</dbReference>